<dbReference type="WBParaSite" id="PDA_v2.g7202.t1">
    <property type="protein sequence ID" value="PDA_v2.g7202.t1"/>
    <property type="gene ID" value="PDA_v2.g7202"/>
</dbReference>
<dbReference type="Gene3D" id="1.25.40.10">
    <property type="entry name" value="Tetratricopeptide repeat domain"/>
    <property type="match status" value="1"/>
</dbReference>
<organism evidence="1 2">
    <name type="scientific">Panagrolaimus davidi</name>
    <dbReference type="NCBI Taxonomy" id="227884"/>
    <lineage>
        <taxon>Eukaryota</taxon>
        <taxon>Metazoa</taxon>
        <taxon>Ecdysozoa</taxon>
        <taxon>Nematoda</taxon>
        <taxon>Chromadorea</taxon>
        <taxon>Rhabditida</taxon>
        <taxon>Tylenchina</taxon>
        <taxon>Panagrolaimomorpha</taxon>
        <taxon>Panagrolaimoidea</taxon>
        <taxon>Panagrolaimidae</taxon>
        <taxon>Panagrolaimus</taxon>
    </lineage>
</organism>
<accession>A0A914R6N2</accession>
<reference evidence="2" key="1">
    <citation type="submission" date="2022-11" db="UniProtKB">
        <authorList>
            <consortium name="WormBaseParasite"/>
        </authorList>
    </citation>
    <scope>IDENTIFICATION</scope>
</reference>
<evidence type="ECO:0000313" key="1">
    <source>
        <dbReference type="Proteomes" id="UP000887578"/>
    </source>
</evidence>
<dbReference type="Proteomes" id="UP000887578">
    <property type="component" value="Unplaced"/>
</dbReference>
<evidence type="ECO:0000313" key="2">
    <source>
        <dbReference type="WBParaSite" id="PDA_v2.g7202.t1"/>
    </source>
</evidence>
<sequence length="136" mass="15880">MCRAAEASDDIITFYRMAKRQLKLAIDTNNNLLKSEAFFSLSKFYERTNQRSNAKRLLELYLEITENLEINHQPEQQILALSRLGKIEFESGNWEIAISITQKRLNLTKNIKNIEMEANAHADLISIYRKMANMVR</sequence>
<name>A0A914R6N2_9BILA</name>
<dbReference type="SUPFAM" id="SSF48452">
    <property type="entry name" value="TPR-like"/>
    <property type="match status" value="1"/>
</dbReference>
<protein>
    <submittedName>
        <fullName evidence="2">MalT-like TPR region domain-containing protein</fullName>
    </submittedName>
</protein>
<dbReference type="InterPro" id="IPR011990">
    <property type="entry name" value="TPR-like_helical_dom_sf"/>
</dbReference>
<proteinExistence type="predicted"/>
<dbReference type="AlphaFoldDB" id="A0A914R6N2"/>
<keyword evidence="1" id="KW-1185">Reference proteome</keyword>